<organism evidence="1 2">
    <name type="scientific">Streptomyces bingchenggensis (strain BCW-1)</name>
    <dbReference type="NCBI Taxonomy" id="749414"/>
    <lineage>
        <taxon>Bacteria</taxon>
        <taxon>Bacillati</taxon>
        <taxon>Actinomycetota</taxon>
        <taxon>Actinomycetes</taxon>
        <taxon>Kitasatosporales</taxon>
        <taxon>Streptomycetaceae</taxon>
        <taxon>Streptomyces</taxon>
    </lineage>
</organism>
<dbReference type="AlphaFoldDB" id="D7BX06"/>
<protein>
    <submittedName>
        <fullName evidence="1">Uncharacterized protein</fullName>
    </submittedName>
</protein>
<keyword evidence="2" id="KW-1185">Reference proteome</keyword>
<reference evidence="1 2" key="1">
    <citation type="journal article" date="2010" name="J. Bacteriol.">
        <title>Genome sequence of the milbemycin-producing bacterium Streptomyces bingchenggensis.</title>
        <authorList>
            <person name="Wang X.J."/>
            <person name="Yan Y.J."/>
            <person name="Zhang B."/>
            <person name="An J."/>
            <person name="Wang J.J."/>
            <person name="Tian J."/>
            <person name="Jiang L."/>
            <person name="Chen Y.H."/>
            <person name="Huang S.X."/>
            <person name="Yin M."/>
            <person name="Zhang J."/>
            <person name="Gao A.L."/>
            <person name="Liu C.X."/>
            <person name="Zhu Z.X."/>
            <person name="Xiang W.S."/>
        </authorList>
    </citation>
    <scope>NUCLEOTIDE SEQUENCE [LARGE SCALE GENOMIC DNA]</scope>
    <source>
        <strain evidence="1 2">BCW-1</strain>
    </source>
</reference>
<dbReference type="KEGG" id="sbh:SBI_02430"/>
<sequence length="59" mass="6217">MTLCLTLTLTLMLTLTLPLTLPLTLTLTLTLVRERRGERGESVTGCSWAGSAVSGAEPG</sequence>
<proteinExistence type="predicted"/>
<gene>
    <name evidence="1" type="ordered locus">SBI_02430</name>
</gene>
<evidence type="ECO:0000313" key="2">
    <source>
        <dbReference type="Proteomes" id="UP000000377"/>
    </source>
</evidence>
<dbReference type="HOGENOM" id="CLU_2958643_0_0_11"/>
<dbReference type="EMBL" id="CP002047">
    <property type="protein sequence ID" value="ADI05551.1"/>
    <property type="molecule type" value="Genomic_DNA"/>
</dbReference>
<accession>D7BX06</accession>
<dbReference type="Proteomes" id="UP000000377">
    <property type="component" value="Chromosome"/>
</dbReference>
<dbReference type="STRING" id="749414.SBI_02430"/>
<dbReference type="PATRIC" id="fig|749414.3.peg.2517"/>
<name>D7BX06_STRBB</name>
<evidence type="ECO:0000313" key="1">
    <source>
        <dbReference type="EMBL" id="ADI05551.1"/>
    </source>
</evidence>